<keyword evidence="3" id="KW-1185">Reference proteome</keyword>
<protein>
    <submittedName>
        <fullName evidence="2">Flavodoxins</fullName>
    </submittedName>
</protein>
<reference evidence="2" key="1">
    <citation type="submission" date="2015-07" db="EMBL/GenBank/DDBJ databases">
        <title>Draft Genome Sequences of Anaerolinea thermolimosa IMO-1, Bellilinea caldifistulae GOMI-1, Leptolinea tardivitalis YMTK-2, Levilinea saccharolytica KIBI-1,Longilinea arvoryzae KOME-1, Previously Described as Members of the Anaerolineaceae (Chloroflexi).</title>
        <authorList>
            <person name="Sekiguchi Y."/>
            <person name="Ohashi A."/>
            <person name="Matsuura N."/>
            <person name="Tourlousse M.D."/>
        </authorList>
    </citation>
    <scope>NUCLEOTIDE SEQUENCE [LARGE SCALE GENOMIC DNA]</scope>
    <source>
        <strain evidence="2">KOME-1</strain>
    </source>
</reference>
<evidence type="ECO:0000259" key="1">
    <source>
        <dbReference type="PROSITE" id="PS50902"/>
    </source>
</evidence>
<organism evidence="2">
    <name type="scientific">Longilinea arvoryzae</name>
    <dbReference type="NCBI Taxonomy" id="360412"/>
    <lineage>
        <taxon>Bacteria</taxon>
        <taxon>Bacillati</taxon>
        <taxon>Chloroflexota</taxon>
        <taxon>Anaerolineae</taxon>
        <taxon>Anaerolineales</taxon>
        <taxon>Anaerolineaceae</taxon>
        <taxon>Longilinea</taxon>
    </lineage>
</organism>
<dbReference type="Proteomes" id="UP000055060">
    <property type="component" value="Unassembled WGS sequence"/>
</dbReference>
<evidence type="ECO:0000313" key="2">
    <source>
        <dbReference type="EMBL" id="GAP15785.1"/>
    </source>
</evidence>
<dbReference type="Pfam" id="PF12682">
    <property type="entry name" value="Flavodoxin_4"/>
    <property type="match status" value="1"/>
</dbReference>
<dbReference type="STRING" id="360412.LARV_03577"/>
<sequence>MNSEKSKILIAYFSHSGNTRTIAEEIRKNVGGDLFEIATIDPYARDYNTVVDVARREQTANRRPELTAKVENLVAYDVIFLGFPNWWGTMPMAVFTFLGQSDFSGKRILPFCTHEGSGMGRSESDIQKLCPGATVLKGFAVRGSHVHAARVEIADWLRQTGMGG</sequence>
<dbReference type="InterPro" id="IPR029039">
    <property type="entry name" value="Flavoprotein-like_sf"/>
</dbReference>
<dbReference type="OrthoDB" id="9806505at2"/>
<evidence type="ECO:0000313" key="3">
    <source>
        <dbReference type="Proteomes" id="UP000055060"/>
    </source>
</evidence>
<dbReference type="PROSITE" id="PS50902">
    <property type="entry name" value="FLAVODOXIN_LIKE"/>
    <property type="match status" value="1"/>
</dbReference>
<proteinExistence type="predicted"/>
<dbReference type="AlphaFoldDB" id="A0A0S7BJG1"/>
<dbReference type="RefSeq" id="WP_075074934.1">
    <property type="nucleotide sequence ID" value="NZ_DF967972.1"/>
</dbReference>
<accession>A0A0S7BJG1</accession>
<name>A0A0S7BJG1_9CHLR</name>
<dbReference type="GO" id="GO:0010181">
    <property type="term" value="F:FMN binding"/>
    <property type="evidence" value="ECO:0007669"/>
    <property type="project" value="InterPro"/>
</dbReference>
<dbReference type="PANTHER" id="PTHR39201:SF1">
    <property type="entry name" value="FLAVODOXIN-LIKE DOMAIN-CONTAINING PROTEIN"/>
    <property type="match status" value="1"/>
</dbReference>
<feature type="domain" description="Flavodoxin-like" evidence="1">
    <location>
        <begin position="8"/>
        <end position="164"/>
    </location>
</feature>
<dbReference type="PANTHER" id="PTHR39201">
    <property type="entry name" value="EXPORTED PROTEIN-RELATED"/>
    <property type="match status" value="1"/>
</dbReference>
<gene>
    <name evidence="2" type="ORF">LARV_03577</name>
</gene>
<dbReference type="SUPFAM" id="SSF52218">
    <property type="entry name" value="Flavoproteins"/>
    <property type="match status" value="1"/>
</dbReference>
<dbReference type="EMBL" id="DF967972">
    <property type="protein sequence ID" value="GAP15785.1"/>
    <property type="molecule type" value="Genomic_DNA"/>
</dbReference>
<dbReference type="InterPro" id="IPR008254">
    <property type="entry name" value="Flavodoxin/NO_synth"/>
</dbReference>
<dbReference type="Gene3D" id="3.40.50.360">
    <property type="match status" value="1"/>
</dbReference>